<evidence type="ECO:0000259" key="1">
    <source>
        <dbReference type="Pfam" id="PF12680"/>
    </source>
</evidence>
<dbReference type="Pfam" id="PF12680">
    <property type="entry name" value="SnoaL_2"/>
    <property type="match status" value="1"/>
</dbReference>
<accession>A0A381QWB0</accession>
<dbReference type="SUPFAM" id="SSF54427">
    <property type="entry name" value="NTF2-like"/>
    <property type="match status" value="1"/>
</dbReference>
<feature type="domain" description="SnoaL-like" evidence="1">
    <location>
        <begin position="50"/>
        <end position="160"/>
    </location>
</feature>
<dbReference type="EMBL" id="UINC01001563">
    <property type="protein sequence ID" value="SUZ83716.1"/>
    <property type="molecule type" value="Genomic_DNA"/>
</dbReference>
<evidence type="ECO:0000313" key="2">
    <source>
        <dbReference type="EMBL" id="SUZ83716.1"/>
    </source>
</evidence>
<protein>
    <recommendedName>
        <fullName evidence="1">SnoaL-like domain-containing protein</fullName>
    </recommendedName>
</protein>
<dbReference type="InterPro" id="IPR037401">
    <property type="entry name" value="SnoaL-like"/>
</dbReference>
<reference evidence="2" key="1">
    <citation type="submission" date="2018-05" db="EMBL/GenBank/DDBJ databases">
        <authorList>
            <person name="Lanie J.A."/>
            <person name="Ng W.-L."/>
            <person name="Kazmierczak K.M."/>
            <person name="Andrzejewski T.M."/>
            <person name="Davidsen T.M."/>
            <person name="Wayne K.J."/>
            <person name="Tettelin H."/>
            <person name="Glass J.I."/>
            <person name="Rusch D."/>
            <person name="Podicherti R."/>
            <person name="Tsui H.-C.T."/>
            <person name="Winkler M.E."/>
        </authorList>
    </citation>
    <scope>NUCLEOTIDE SEQUENCE</scope>
</reference>
<dbReference type="Gene3D" id="3.10.450.50">
    <property type="match status" value="1"/>
</dbReference>
<name>A0A381QWB0_9ZZZZ</name>
<dbReference type="AlphaFoldDB" id="A0A381QWB0"/>
<dbReference type="PROSITE" id="PS51257">
    <property type="entry name" value="PROKAR_LIPOPROTEIN"/>
    <property type="match status" value="1"/>
</dbReference>
<gene>
    <name evidence="2" type="ORF">METZ01_LOCUS36570</name>
</gene>
<dbReference type="InterPro" id="IPR032710">
    <property type="entry name" value="NTF2-like_dom_sf"/>
</dbReference>
<proteinExistence type="predicted"/>
<organism evidence="2">
    <name type="scientific">marine metagenome</name>
    <dbReference type="NCBI Taxonomy" id="408172"/>
    <lineage>
        <taxon>unclassified sequences</taxon>
        <taxon>metagenomes</taxon>
        <taxon>ecological metagenomes</taxon>
    </lineage>
</organism>
<sequence>MKKLIVYIILTMFIVACNQPANECDCDDSLGRSLLDAEAMNDIAVSLGSAMSNKNGDAILELLSDDVVWNFPNKQTFTGKEQLGALFTGIFDSWDVIEMDAGWTEEQKAAGQDQPIYLGVQGSDGAKYLLRWTMYHYKATNGTEVTLPWHQVSRYNAENKIDQIATYYDRSELTNAYNGSDPIK</sequence>